<gene>
    <name evidence="1" type="ORF">SAMN04487820_102377</name>
</gene>
<name>A0A1G8X418_ACTMZ</name>
<dbReference type="Proteomes" id="UP000199213">
    <property type="component" value="Unassembled WGS sequence"/>
</dbReference>
<organism evidence="1 2">
    <name type="scientific">Actinopolyspora mzabensis</name>
    <dbReference type="NCBI Taxonomy" id="995066"/>
    <lineage>
        <taxon>Bacteria</taxon>
        <taxon>Bacillati</taxon>
        <taxon>Actinomycetota</taxon>
        <taxon>Actinomycetes</taxon>
        <taxon>Actinopolysporales</taxon>
        <taxon>Actinopolysporaceae</taxon>
        <taxon>Actinopolyspora</taxon>
    </lineage>
</organism>
<evidence type="ECO:0000313" key="2">
    <source>
        <dbReference type="Proteomes" id="UP000199213"/>
    </source>
</evidence>
<accession>A0A1G8X418</accession>
<reference evidence="2" key="1">
    <citation type="submission" date="2016-10" db="EMBL/GenBank/DDBJ databases">
        <authorList>
            <person name="Varghese N."/>
            <person name="Submissions S."/>
        </authorList>
    </citation>
    <scope>NUCLEOTIDE SEQUENCE [LARGE SCALE GENOMIC DNA]</scope>
    <source>
        <strain evidence="2">DSM 45460</strain>
    </source>
</reference>
<sequence>MPPVGTLLPGTLLPGALLPGILRWRRTSLRSGRLSALLTTRPAVLRWLLSTGRLWWRRCLRRRLPPASLGWRWGRLVPRRGLVVLPGLFSLLLRMGRSAGLPPALRLPILGSWLPVAAAVFGPVVTLVTHEKSSSGTGVNTDAVRCVHVGGCHRP</sequence>
<dbReference type="EMBL" id="FNFM01000002">
    <property type="protein sequence ID" value="SDJ85379.1"/>
    <property type="molecule type" value="Genomic_DNA"/>
</dbReference>
<dbReference type="RefSeq" id="WP_092626623.1">
    <property type="nucleotide sequence ID" value="NZ_FNFM01000002.1"/>
</dbReference>
<evidence type="ECO:0000313" key="1">
    <source>
        <dbReference type="EMBL" id="SDJ85379.1"/>
    </source>
</evidence>
<proteinExistence type="predicted"/>
<protein>
    <submittedName>
        <fullName evidence="1">Uncharacterized protein</fullName>
    </submittedName>
</protein>
<keyword evidence="2" id="KW-1185">Reference proteome</keyword>
<dbReference type="AlphaFoldDB" id="A0A1G8X418"/>